<name>W7E3B4_BIPV3</name>
<proteinExistence type="predicted"/>
<dbReference type="AlphaFoldDB" id="W7E3B4"/>
<keyword evidence="2" id="KW-1185">Reference proteome</keyword>
<reference evidence="1 2" key="1">
    <citation type="journal article" date="2013" name="PLoS Genet.">
        <title>Comparative genome structure, secondary metabolite, and effector coding capacity across Cochliobolus pathogens.</title>
        <authorList>
            <person name="Condon B.J."/>
            <person name="Leng Y."/>
            <person name="Wu D."/>
            <person name="Bushley K.E."/>
            <person name="Ohm R.A."/>
            <person name="Otillar R."/>
            <person name="Martin J."/>
            <person name="Schackwitz W."/>
            <person name="Grimwood J."/>
            <person name="MohdZainudin N."/>
            <person name="Xue C."/>
            <person name="Wang R."/>
            <person name="Manning V.A."/>
            <person name="Dhillon B."/>
            <person name="Tu Z.J."/>
            <person name="Steffenson B.J."/>
            <person name="Salamov A."/>
            <person name="Sun H."/>
            <person name="Lowry S."/>
            <person name="LaButti K."/>
            <person name="Han J."/>
            <person name="Copeland A."/>
            <person name="Lindquist E."/>
            <person name="Barry K."/>
            <person name="Schmutz J."/>
            <person name="Baker S.E."/>
            <person name="Ciuffetti L.M."/>
            <person name="Grigoriev I.V."/>
            <person name="Zhong S."/>
            <person name="Turgeon B.G."/>
        </authorList>
    </citation>
    <scope>NUCLEOTIDE SEQUENCE [LARGE SCALE GENOMIC DNA]</scope>
    <source>
        <strain evidence="1 2">FI3</strain>
    </source>
</reference>
<dbReference type="EMBL" id="KI968804">
    <property type="protein sequence ID" value="EUN22696.1"/>
    <property type="molecule type" value="Genomic_DNA"/>
</dbReference>
<sequence length="90" mass="9237">LETAVCVVPSAPHLPSLPPAPSLSLSLSLSAFFLSSSPPSNQNNRPFCHATQAPLPKNAAPNANANAHAYPSLCVCSLASNPSCILSLPF</sequence>
<evidence type="ECO:0000313" key="2">
    <source>
        <dbReference type="Proteomes" id="UP000054337"/>
    </source>
</evidence>
<dbReference type="RefSeq" id="XP_014552273.1">
    <property type="nucleotide sequence ID" value="XM_014696787.1"/>
</dbReference>
<feature type="non-terminal residue" evidence="1">
    <location>
        <position position="1"/>
    </location>
</feature>
<evidence type="ECO:0000313" key="1">
    <source>
        <dbReference type="EMBL" id="EUN22696.1"/>
    </source>
</evidence>
<protein>
    <submittedName>
        <fullName evidence="1">Uncharacterized protein</fullName>
    </submittedName>
</protein>
<accession>W7E3B4</accession>
<dbReference type="Proteomes" id="UP000054337">
    <property type="component" value="Unassembled WGS sequence"/>
</dbReference>
<organism evidence="1 2">
    <name type="scientific">Bipolaris victoriae (strain FI3)</name>
    <name type="common">Victoria blight of oats agent</name>
    <name type="synonym">Cochliobolus victoriae</name>
    <dbReference type="NCBI Taxonomy" id="930091"/>
    <lineage>
        <taxon>Eukaryota</taxon>
        <taxon>Fungi</taxon>
        <taxon>Dikarya</taxon>
        <taxon>Ascomycota</taxon>
        <taxon>Pezizomycotina</taxon>
        <taxon>Dothideomycetes</taxon>
        <taxon>Pleosporomycetidae</taxon>
        <taxon>Pleosporales</taxon>
        <taxon>Pleosporineae</taxon>
        <taxon>Pleosporaceae</taxon>
        <taxon>Bipolaris</taxon>
    </lineage>
</organism>
<gene>
    <name evidence="1" type="ORF">COCVIDRAFT_110667</name>
</gene>
<dbReference type="HOGENOM" id="CLU_2446558_0_0_1"/>
<dbReference type="GeneID" id="26249827"/>